<dbReference type="Proteomes" id="UP000027195">
    <property type="component" value="Unassembled WGS sequence"/>
</dbReference>
<sequence>MNPSGQQFYPPFDPRASMQFSHPPWAASPQSGWYPSPNGWYPIPYQQPPYQLPHVQQHLAPTDSAPPTPETSAELKDQPKVHSYWKGRIVAPLTASYIPNTAVQLTSSRSEVVVKPGKKSPNIKGKPQPLPPTPSESSSLIYPFKAVATVHRNEVRA</sequence>
<reference evidence="3" key="1">
    <citation type="journal article" date="2014" name="Proc. Natl. Acad. Sci. U.S.A.">
        <title>Extensive sampling of basidiomycete genomes demonstrates inadequacy of the white-rot/brown-rot paradigm for wood decay fungi.</title>
        <authorList>
            <person name="Riley R."/>
            <person name="Salamov A.A."/>
            <person name="Brown D.W."/>
            <person name="Nagy L.G."/>
            <person name="Floudas D."/>
            <person name="Held B.W."/>
            <person name="Levasseur A."/>
            <person name="Lombard V."/>
            <person name="Morin E."/>
            <person name="Otillar R."/>
            <person name="Lindquist E.A."/>
            <person name="Sun H."/>
            <person name="LaButti K.M."/>
            <person name="Schmutz J."/>
            <person name="Jabbour D."/>
            <person name="Luo H."/>
            <person name="Baker S.E."/>
            <person name="Pisabarro A.G."/>
            <person name="Walton J.D."/>
            <person name="Blanchette R.A."/>
            <person name="Henrissat B."/>
            <person name="Martin F."/>
            <person name="Cullen D."/>
            <person name="Hibbett D.S."/>
            <person name="Grigoriev I.V."/>
        </authorList>
    </citation>
    <scope>NUCLEOTIDE SEQUENCE [LARGE SCALE GENOMIC DNA]</scope>
    <source>
        <strain evidence="3">FD-172 SS1</strain>
    </source>
</reference>
<accession>A0A067M732</accession>
<feature type="region of interest" description="Disordered" evidence="1">
    <location>
        <begin position="108"/>
        <end position="139"/>
    </location>
</feature>
<keyword evidence="3" id="KW-1185">Reference proteome</keyword>
<organism evidence="2 3">
    <name type="scientific">Botryobasidium botryosum (strain FD-172 SS1)</name>
    <dbReference type="NCBI Taxonomy" id="930990"/>
    <lineage>
        <taxon>Eukaryota</taxon>
        <taxon>Fungi</taxon>
        <taxon>Dikarya</taxon>
        <taxon>Basidiomycota</taxon>
        <taxon>Agaricomycotina</taxon>
        <taxon>Agaricomycetes</taxon>
        <taxon>Cantharellales</taxon>
        <taxon>Botryobasidiaceae</taxon>
        <taxon>Botryobasidium</taxon>
    </lineage>
</organism>
<feature type="region of interest" description="Disordered" evidence="1">
    <location>
        <begin position="1"/>
        <end position="28"/>
    </location>
</feature>
<name>A0A067M732_BOTB1</name>
<dbReference type="AlphaFoldDB" id="A0A067M732"/>
<dbReference type="EMBL" id="KL198067">
    <property type="protein sequence ID" value="KDQ10525.1"/>
    <property type="molecule type" value="Genomic_DNA"/>
</dbReference>
<feature type="region of interest" description="Disordered" evidence="1">
    <location>
        <begin position="45"/>
        <end position="79"/>
    </location>
</feature>
<evidence type="ECO:0000313" key="2">
    <source>
        <dbReference type="EMBL" id="KDQ10525.1"/>
    </source>
</evidence>
<protein>
    <submittedName>
        <fullName evidence="2">Uncharacterized protein</fullName>
    </submittedName>
</protein>
<evidence type="ECO:0000313" key="3">
    <source>
        <dbReference type="Proteomes" id="UP000027195"/>
    </source>
</evidence>
<proteinExistence type="predicted"/>
<dbReference type="HOGENOM" id="CLU_1677584_0_0_1"/>
<dbReference type="InParanoid" id="A0A067M732"/>
<gene>
    <name evidence="2" type="ORF">BOTBODRAFT_493574</name>
</gene>
<evidence type="ECO:0000256" key="1">
    <source>
        <dbReference type="SAM" id="MobiDB-lite"/>
    </source>
</evidence>